<evidence type="ECO:0000256" key="1">
    <source>
        <dbReference type="ARBA" id="ARBA00004141"/>
    </source>
</evidence>
<evidence type="ECO:0000259" key="7">
    <source>
        <dbReference type="Pfam" id="PF12832"/>
    </source>
</evidence>
<dbReference type="SUPFAM" id="SSF103473">
    <property type="entry name" value="MFS general substrate transporter"/>
    <property type="match status" value="1"/>
</dbReference>
<feature type="domain" description="Major facilitator superfamily associated" evidence="7">
    <location>
        <begin position="22"/>
        <end position="412"/>
    </location>
</feature>
<comment type="caution">
    <text evidence="8">The sequence shown here is derived from an EMBL/GenBank/DDBJ whole genome shotgun (WGS) entry which is preliminary data.</text>
</comment>
<feature type="transmembrane region" description="Helical" evidence="6">
    <location>
        <begin position="264"/>
        <end position="281"/>
    </location>
</feature>
<dbReference type="GO" id="GO:0016020">
    <property type="term" value="C:membrane"/>
    <property type="evidence" value="ECO:0007669"/>
    <property type="project" value="UniProtKB-SubCell"/>
</dbReference>
<comment type="subcellular location">
    <subcellularLocation>
        <location evidence="1">Membrane</location>
        <topology evidence="1">Multi-pass membrane protein</topology>
    </subcellularLocation>
</comment>
<feature type="transmembrane region" description="Helical" evidence="6">
    <location>
        <begin position="430"/>
        <end position="450"/>
    </location>
</feature>
<feature type="transmembrane region" description="Helical" evidence="6">
    <location>
        <begin position="107"/>
        <end position="126"/>
    </location>
</feature>
<evidence type="ECO:0000256" key="6">
    <source>
        <dbReference type="SAM" id="Phobius"/>
    </source>
</evidence>
<dbReference type="HOGENOM" id="CLU_612525_0_0_1"/>
<dbReference type="InterPro" id="IPR024989">
    <property type="entry name" value="MFS_assoc_dom"/>
</dbReference>
<evidence type="ECO:0000256" key="5">
    <source>
        <dbReference type="ARBA" id="ARBA00023136"/>
    </source>
</evidence>
<dbReference type="Proteomes" id="UP000054524">
    <property type="component" value="Unassembled WGS sequence"/>
</dbReference>
<organism evidence="8 9">
    <name type="scientific">Nematocida ausubeli (strain ATCC PRA-371 / ERTm2)</name>
    <name type="common">Nematode killer fungus</name>
    <dbReference type="NCBI Taxonomy" id="1913371"/>
    <lineage>
        <taxon>Eukaryota</taxon>
        <taxon>Fungi</taxon>
        <taxon>Fungi incertae sedis</taxon>
        <taxon>Microsporidia</taxon>
        <taxon>Nematocida</taxon>
    </lineage>
</organism>
<evidence type="ECO:0000313" key="8">
    <source>
        <dbReference type="EMBL" id="KFG25540.1"/>
    </source>
</evidence>
<dbReference type="PANTHER" id="PTHR16172:SF41">
    <property type="entry name" value="MAJOR FACILITATOR SUPERFAMILY DOMAIN-CONTAINING PROTEIN 6-LIKE"/>
    <property type="match status" value="1"/>
</dbReference>
<evidence type="ECO:0000256" key="4">
    <source>
        <dbReference type="ARBA" id="ARBA00022989"/>
    </source>
</evidence>
<dbReference type="AlphaFoldDB" id="A0A086J072"/>
<sequence>MPAGERRSHQSNRFILVQFILIYFFIHIVIYSSHNYRETIAKEIFELSSKEYSLVEMISVIKLGGSITSTYISQKYIRPLIVTLMSTCAFILTLAILINKMVTDKRLVVLLGCIHIVADSAILPTIDSECLAVLNSRNIGQKYSKIRVFSTIGHSITYIINIAIQKIVQENTLSRSIFLNTLLFGAIAISCIVFSIVNVEREVIEVLEKQAEVVSTNSGSSESVVAENAKESSAFSIVLNGIIYPFRLAAENVMFILQMFNKNYATLILCAMGSGISRSSLQSYLSEYLRETRSSKGEQGYIYFVRTICELFVWSIVIWLGDRVTLEVLLTVGISLGATRSLLYSFMPTNPLIRAFLPYIAELFKSAYSALFIYVAVKLAHKFSKPHQRTLAQGVFTGVYSGLAPFLAGILSYNVFSSTERTELQNKERLFRIAGLCGVGAAALSSTIYIRKYRSMKRI</sequence>
<dbReference type="PANTHER" id="PTHR16172">
    <property type="entry name" value="MAJOR FACILITATOR SUPERFAMILY DOMAIN-CONTAINING PROTEIN 6-LIKE"/>
    <property type="match status" value="1"/>
</dbReference>
<feature type="transmembrane region" description="Helical" evidence="6">
    <location>
        <begin position="176"/>
        <end position="197"/>
    </location>
</feature>
<gene>
    <name evidence="8" type="ORF">NESG_02319</name>
</gene>
<accession>A0A086J072</accession>
<keyword evidence="9" id="KW-1185">Reference proteome</keyword>
<comment type="similarity">
    <text evidence="2">Belongs to the major facilitator superfamily. MFSD6 family.</text>
</comment>
<keyword evidence="5 6" id="KW-0472">Membrane</keyword>
<dbReference type="InterPro" id="IPR051717">
    <property type="entry name" value="MFS_MFSD6"/>
</dbReference>
<dbReference type="EMBL" id="AKIJ01000005">
    <property type="protein sequence ID" value="KFG25540.1"/>
    <property type="molecule type" value="Genomic_DNA"/>
</dbReference>
<dbReference type="Gene3D" id="1.20.1250.20">
    <property type="entry name" value="MFS general substrate transporter like domains"/>
    <property type="match status" value="2"/>
</dbReference>
<name>A0A086J072_NEMA1</name>
<evidence type="ECO:0000256" key="3">
    <source>
        <dbReference type="ARBA" id="ARBA00022692"/>
    </source>
</evidence>
<feature type="transmembrane region" description="Helical" evidence="6">
    <location>
        <begin position="146"/>
        <end position="164"/>
    </location>
</feature>
<dbReference type="InterPro" id="IPR036259">
    <property type="entry name" value="MFS_trans_sf"/>
</dbReference>
<feature type="transmembrane region" description="Helical" evidence="6">
    <location>
        <begin position="12"/>
        <end position="31"/>
    </location>
</feature>
<feature type="transmembrane region" description="Helical" evidence="6">
    <location>
        <begin position="391"/>
        <end position="410"/>
    </location>
</feature>
<evidence type="ECO:0000256" key="2">
    <source>
        <dbReference type="ARBA" id="ARBA00005241"/>
    </source>
</evidence>
<keyword evidence="3 6" id="KW-0812">Transmembrane</keyword>
<dbReference type="RefSeq" id="XP_052904095.1">
    <property type="nucleotide sequence ID" value="XM_053049924.1"/>
</dbReference>
<proteinExistence type="inferred from homology"/>
<evidence type="ECO:0000313" key="9">
    <source>
        <dbReference type="Proteomes" id="UP000054524"/>
    </source>
</evidence>
<reference evidence="8 9" key="1">
    <citation type="journal article" date="2014" name="Genome Announc.">
        <title>Genome Sequence of the Microsporidian Species Nematocida sp1 Strain ERTm6 (ATCC PRA-372).</title>
        <authorList>
            <person name="Bakowski M.A."/>
            <person name="Priest M."/>
            <person name="Young S."/>
            <person name="Cuomo C.A."/>
            <person name="Troemel E.R."/>
        </authorList>
    </citation>
    <scope>NUCLEOTIDE SEQUENCE [LARGE SCALE GENOMIC DNA]</scope>
    <source>
        <strain evidence="8 9">ERTm6</strain>
    </source>
</reference>
<feature type="transmembrane region" description="Helical" evidence="6">
    <location>
        <begin position="76"/>
        <end position="98"/>
    </location>
</feature>
<feature type="transmembrane region" description="Helical" evidence="6">
    <location>
        <begin position="301"/>
        <end position="321"/>
    </location>
</feature>
<keyword evidence="4 6" id="KW-1133">Transmembrane helix</keyword>
<dbReference type="GeneID" id="77677292"/>
<feature type="transmembrane region" description="Helical" evidence="6">
    <location>
        <begin position="359"/>
        <end position="379"/>
    </location>
</feature>
<dbReference type="Pfam" id="PF12832">
    <property type="entry name" value="MFS_1_like"/>
    <property type="match status" value="1"/>
</dbReference>
<protein>
    <recommendedName>
        <fullName evidence="7">Major facilitator superfamily associated domain-containing protein</fullName>
    </recommendedName>
</protein>